<dbReference type="InterPro" id="IPR013783">
    <property type="entry name" value="Ig-like_fold"/>
</dbReference>
<organism evidence="1 2">
    <name type="scientific">Flavobacterium omnivorum</name>
    <dbReference type="NCBI Taxonomy" id="178355"/>
    <lineage>
        <taxon>Bacteria</taxon>
        <taxon>Pseudomonadati</taxon>
        <taxon>Bacteroidota</taxon>
        <taxon>Flavobacteriia</taxon>
        <taxon>Flavobacteriales</taxon>
        <taxon>Flavobacteriaceae</taxon>
        <taxon>Flavobacterium</taxon>
    </lineage>
</organism>
<keyword evidence="2" id="KW-1185">Reference proteome</keyword>
<dbReference type="AlphaFoldDB" id="A0A1G8GF24"/>
<dbReference type="OrthoDB" id="6658153at2"/>
<accession>A0A1G8GF24</accession>
<evidence type="ECO:0000313" key="1">
    <source>
        <dbReference type="EMBL" id="SDH93014.1"/>
    </source>
</evidence>
<reference evidence="2" key="1">
    <citation type="submission" date="2016-10" db="EMBL/GenBank/DDBJ databases">
        <authorList>
            <person name="Varghese N."/>
            <person name="Submissions S."/>
        </authorList>
    </citation>
    <scope>NUCLEOTIDE SEQUENCE [LARGE SCALE GENOMIC DNA]</scope>
    <source>
        <strain evidence="2">CGMCC 1.2747</strain>
    </source>
</reference>
<dbReference type="EMBL" id="FNDB01000018">
    <property type="protein sequence ID" value="SDH93014.1"/>
    <property type="molecule type" value="Genomic_DNA"/>
</dbReference>
<dbReference type="RefSeq" id="WP_091258666.1">
    <property type="nucleotide sequence ID" value="NZ_FNDB01000018.1"/>
</dbReference>
<dbReference type="InterPro" id="IPR008962">
    <property type="entry name" value="PapD-like_sf"/>
</dbReference>
<proteinExistence type="predicted"/>
<dbReference type="Proteomes" id="UP000199274">
    <property type="component" value="Unassembled WGS sequence"/>
</dbReference>
<name>A0A1G8GF24_9FLAO</name>
<gene>
    <name evidence="1" type="ORF">SAMN04488062_1185</name>
</gene>
<evidence type="ECO:0000313" key="2">
    <source>
        <dbReference type="Proteomes" id="UP000199274"/>
    </source>
</evidence>
<evidence type="ECO:0008006" key="3">
    <source>
        <dbReference type="Google" id="ProtNLM"/>
    </source>
</evidence>
<dbReference type="SUPFAM" id="SSF49354">
    <property type="entry name" value="PapD-like"/>
    <property type="match status" value="1"/>
</dbReference>
<protein>
    <recommendedName>
        <fullName evidence="3">Molecular chaperone</fullName>
    </recommendedName>
</protein>
<dbReference type="STRING" id="178355.SAMN04488062_1185"/>
<sequence>MIKKSIIILVLLLNCYLPLLAQGDLMVFPKRLVFDGIQSRVQNVNLSNTGKDTTTYRLSFNQIQMDEDGKFNMIEEPEENQNFASPYLRYFPRTITLAPDESQIVKIQLIKTSELKEGEYRSHLYFRGVPKIKLLENKVITTDTLQPKDIDIQITPIYGISIVNIITIGAPTTTVSFSNLALLPSHVLSMDINRTGNQSTYGELHVNHISPEGVSRNVGLIKGFAVYTPGNLRRTKIKLNTISSVDYSKGKLQVVYSTPNQETIYAEAFLNLADNQEYSLETGIDNNK</sequence>
<dbReference type="Gene3D" id="2.60.40.10">
    <property type="entry name" value="Immunoglobulins"/>
    <property type="match status" value="1"/>
</dbReference>